<gene>
    <name evidence="2" type="ORF">CHR53_15020</name>
</gene>
<feature type="signal peptide" evidence="1">
    <location>
        <begin position="1"/>
        <end position="19"/>
    </location>
</feature>
<proteinExistence type="predicted"/>
<dbReference type="InterPro" id="IPR021598">
    <property type="entry name" value="DUF3221"/>
</dbReference>
<accession>A0A3Q9QV62</accession>
<evidence type="ECO:0008006" key="4">
    <source>
        <dbReference type="Google" id="ProtNLM"/>
    </source>
</evidence>
<feature type="chain" id="PRO_5039442743" description="DUF3221 domain-containing protein" evidence="1">
    <location>
        <begin position="20"/>
        <end position="106"/>
    </location>
</feature>
<keyword evidence="1" id="KW-0732">Signal</keyword>
<dbReference type="Pfam" id="PF11518">
    <property type="entry name" value="DUF3221"/>
    <property type="match status" value="1"/>
</dbReference>
<dbReference type="EMBL" id="CP022572">
    <property type="protein sequence ID" value="AZU62484.1"/>
    <property type="molecule type" value="Genomic_DNA"/>
</dbReference>
<dbReference type="PROSITE" id="PS51257">
    <property type="entry name" value="PROKAR_LIPOPROTEIN"/>
    <property type="match status" value="1"/>
</dbReference>
<organism evidence="2 3">
    <name type="scientific">Neobacillus mesonae</name>
    <dbReference type="NCBI Taxonomy" id="1193713"/>
    <lineage>
        <taxon>Bacteria</taxon>
        <taxon>Bacillati</taxon>
        <taxon>Bacillota</taxon>
        <taxon>Bacilli</taxon>
        <taxon>Bacillales</taxon>
        <taxon>Bacillaceae</taxon>
        <taxon>Neobacillus</taxon>
    </lineage>
</organism>
<evidence type="ECO:0000256" key="1">
    <source>
        <dbReference type="SAM" id="SignalP"/>
    </source>
</evidence>
<dbReference type="STRING" id="1193713.GCA_001636315_05454"/>
<dbReference type="OrthoDB" id="2735868at2"/>
<keyword evidence="3" id="KW-1185">Reference proteome</keyword>
<reference evidence="2 3" key="1">
    <citation type="submission" date="2017-07" db="EMBL/GenBank/DDBJ databases">
        <title>The complete genome sequence of Bacillus mesonae strain H20-5, an efficient strain improving plant abiotic stress resistance.</title>
        <authorList>
            <person name="Kim S.Y."/>
            <person name="Song H."/>
            <person name="Sang M.K."/>
            <person name="Weon H.-Y."/>
            <person name="Song J."/>
        </authorList>
    </citation>
    <scope>NUCLEOTIDE SEQUENCE [LARGE SCALE GENOMIC DNA]</scope>
    <source>
        <strain evidence="2 3">H20-5</strain>
    </source>
</reference>
<dbReference type="RefSeq" id="WP_066400040.1">
    <property type="nucleotide sequence ID" value="NZ_CP022572.1"/>
</dbReference>
<evidence type="ECO:0000313" key="3">
    <source>
        <dbReference type="Proteomes" id="UP000282892"/>
    </source>
</evidence>
<name>A0A3Q9QV62_9BACI</name>
<dbReference type="Proteomes" id="UP000282892">
    <property type="component" value="Chromosome"/>
</dbReference>
<dbReference type="AlphaFoldDB" id="A0A3Q9QV62"/>
<protein>
    <recommendedName>
        <fullName evidence="4">DUF3221 domain-containing protein</fullName>
    </recommendedName>
</protein>
<sequence>MKKKYNLLLILFISSLLFACNTEDVKSIDEREVYVTFRGTIAKMITDDRAIVHWEEGGRTHRILVDLSVNSAVTFQVGDEVVVGYDGEIKESDPAQINTLSVELVD</sequence>
<dbReference type="KEGG" id="nmk:CHR53_15020"/>
<evidence type="ECO:0000313" key="2">
    <source>
        <dbReference type="EMBL" id="AZU62484.1"/>
    </source>
</evidence>